<evidence type="ECO:0000313" key="9">
    <source>
        <dbReference type="EMBL" id="KMW17966.1"/>
    </source>
</evidence>
<evidence type="ECO:0000256" key="1">
    <source>
        <dbReference type="ARBA" id="ARBA00003822"/>
    </source>
</evidence>
<comment type="caution">
    <text evidence="9">The sequence shown here is derived from an EMBL/GenBank/DDBJ whole genome shotgun (WGS) entry which is preliminary data.</text>
</comment>
<organism evidence="9 10">
    <name type="scientific">[Clostridium] citroniae WAL-19142</name>
    <dbReference type="NCBI Taxonomy" id="742734"/>
    <lineage>
        <taxon>Bacteria</taxon>
        <taxon>Bacillati</taxon>
        <taxon>Bacillota</taxon>
        <taxon>Clostridia</taxon>
        <taxon>Lachnospirales</taxon>
        <taxon>Lachnospiraceae</taxon>
        <taxon>Enterocloster</taxon>
    </lineage>
</organism>
<dbReference type="GO" id="GO:0042450">
    <property type="term" value="P:L-arginine biosynthetic process via ornithine"/>
    <property type="evidence" value="ECO:0007669"/>
    <property type="project" value="TreeGrafter"/>
</dbReference>
<proteinExistence type="inferred from homology"/>
<dbReference type="GO" id="GO:0019240">
    <property type="term" value="P:citrulline biosynthetic process"/>
    <property type="evidence" value="ECO:0007669"/>
    <property type="project" value="TreeGrafter"/>
</dbReference>
<dbReference type="GO" id="GO:0004585">
    <property type="term" value="F:ornithine carbamoyltransferase activity"/>
    <property type="evidence" value="ECO:0007669"/>
    <property type="project" value="UniProtKB-EC"/>
</dbReference>
<dbReference type="AlphaFoldDB" id="A0A0J9C0T1"/>
<dbReference type="InterPro" id="IPR006130">
    <property type="entry name" value="Asp/Orn_carbamoylTrfase"/>
</dbReference>
<evidence type="ECO:0000256" key="6">
    <source>
        <dbReference type="RuleBase" id="RU003634"/>
    </source>
</evidence>
<name>A0A0J9C0T1_9FIRM</name>
<dbReference type="GeneID" id="93165536"/>
<dbReference type="PRINTS" id="PR00100">
    <property type="entry name" value="AOTCASE"/>
</dbReference>
<dbReference type="Pfam" id="PF02729">
    <property type="entry name" value="OTCace_N"/>
    <property type="match status" value="1"/>
</dbReference>
<keyword evidence="4 6" id="KW-0808">Transferase</keyword>
<dbReference type="EMBL" id="ADLK01000025">
    <property type="protein sequence ID" value="KMW17966.1"/>
    <property type="molecule type" value="Genomic_DNA"/>
</dbReference>
<comment type="function">
    <text evidence="1">Reversibly catalyzes the transfer of the carbamoyl group from carbamoyl phosphate (CP) to the N(epsilon) atom of ornithine (ORN) to produce L-citrulline.</text>
</comment>
<dbReference type="SUPFAM" id="SSF53671">
    <property type="entry name" value="Aspartate/ornithine carbamoyltransferase"/>
    <property type="match status" value="1"/>
</dbReference>
<comment type="similarity">
    <text evidence="2">Belongs to the aspartate/ornithine carbamoyltransferase superfamily. OTCase family.</text>
</comment>
<dbReference type="RefSeq" id="WP_007859345.1">
    <property type="nucleotide sequence ID" value="NZ_KQ235879.1"/>
</dbReference>
<reference evidence="9 10" key="1">
    <citation type="submission" date="2011-04" db="EMBL/GenBank/DDBJ databases">
        <title>The Genome Sequence of Clostridium citroniae WAL-19142.</title>
        <authorList>
            <consortium name="The Broad Institute Genome Sequencing Platform"/>
            <person name="Earl A."/>
            <person name="Ward D."/>
            <person name="Feldgarden M."/>
            <person name="Gevers D."/>
            <person name="Warren Y.A."/>
            <person name="Tyrrell K.L."/>
            <person name="Citron D.M."/>
            <person name="Goldstein E.J."/>
            <person name="Daigneault M."/>
            <person name="Allen-Vercoe E."/>
            <person name="Young S.K."/>
            <person name="Zeng Q."/>
            <person name="Gargeya S."/>
            <person name="Fitzgerald M."/>
            <person name="Haas B."/>
            <person name="Abouelleil A."/>
            <person name="Alvarado L."/>
            <person name="Arachchi H.M."/>
            <person name="Berlin A."/>
            <person name="Brown A."/>
            <person name="Chapman S.B."/>
            <person name="Chen Z."/>
            <person name="Dunbar C."/>
            <person name="Freedman E."/>
            <person name="Gearin G."/>
            <person name="Gellesch M."/>
            <person name="Goldberg J."/>
            <person name="Griggs A."/>
            <person name="Gujja S."/>
            <person name="Heilman E.R."/>
            <person name="Heiman D."/>
            <person name="Howarth C."/>
            <person name="Larson L."/>
            <person name="Lui A."/>
            <person name="MacDonald P.J."/>
            <person name="Mehta T."/>
            <person name="Montmayeur A."/>
            <person name="Murphy C."/>
            <person name="Neiman D."/>
            <person name="Pearson M."/>
            <person name="Priest M."/>
            <person name="Roberts A."/>
            <person name="Saif S."/>
            <person name="Shea T."/>
            <person name="Shenoy N."/>
            <person name="Sisk P."/>
            <person name="Stolte C."/>
            <person name="Sykes S."/>
            <person name="White J."/>
            <person name="Yandava C."/>
            <person name="Wortman J."/>
            <person name="Nusbaum C."/>
            <person name="Birren B."/>
        </authorList>
    </citation>
    <scope>NUCLEOTIDE SEQUENCE [LARGE SCALE GENOMIC DNA]</scope>
    <source>
        <strain evidence="9 10">WAL-19142</strain>
    </source>
</reference>
<evidence type="ECO:0000256" key="3">
    <source>
        <dbReference type="ARBA" id="ARBA00013007"/>
    </source>
</evidence>
<dbReference type="Pfam" id="PF00185">
    <property type="entry name" value="OTCace"/>
    <property type="match status" value="1"/>
</dbReference>
<dbReference type="EC" id="2.1.3.3" evidence="3"/>
<evidence type="ECO:0000256" key="5">
    <source>
        <dbReference type="ARBA" id="ARBA00048772"/>
    </source>
</evidence>
<dbReference type="InterPro" id="IPR006132">
    <property type="entry name" value="Asp/Orn_carbamoyltranf_P-bd"/>
</dbReference>
<gene>
    <name evidence="9" type="ORF">HMPREF9470_03447</name>
</gene>
<dbReference type="PATRIC" id="fig|742734.4.peg.3696"/>
<dbReference type="Proteomes" id="UP000037392">
    <property type="component" value="Unassembled WGS sequence"/>
</dbReference>
<feature type="domain" description="Aspartate/ornithine carbamoyltransferase carbamoyl-P binding" evidence="8">
    <location>
        <begin position="8"/>
        <end position="146"/>
    </location>
</feature>
<protein>
    <recommendedName>
        <fullName evidence="3">ornithine carbamoyltransferase</fullName>
        <ecNumber evidence="3">2.1.3.3</ecNumber>
    </recommendedName>
</protein>
<dbReference type="PANTHER" id="PTHR45753:SF2">
    <property type="entry name" value="ORNITHINE CARBAMOYLTRANSFERASE"/>
    <property type="match status" value="1"/>
</dbReference>
<comment type="catalytic activity">
    <reaction evidence="5">
        <text>carbamoyl phosphate + L-ornithine = L-citrulline + phosphate + H(+)</text>
        <dbReference type="Rhea" id="RHEA:19513"/>
        <dbReference type="ChEBI" id="CHEBI:15378"/>
        <dbReference type="ChEBI" id="CHEBI:43474"/>
        <dbReference type="ChEBI" id="CHEBI:46911"/>
        <dbReference type="ChEBI" id="CHEBI:57743"/>
        <dbReference type="ChEBI" id="CHEBI:58228"/>
        <dbReference type="EC" id="2.1.3.3"/>
    </reaction>
</comment>
<evidence type="ECO:0000256" key="4">
    <source>
        <dbReference type="ARBA" id="ARBA00022679"/>
    </source>
</evidence>
<dbReference type="OrthoDB" id="9802587at2"/>
<dbReference type="InterPro" id="IPR002292">
    <property type="entry name" value="Orn/put_carbamltrans"/>
</dbReference>
<feature type="domain" description="Aspartate/ornithine carbamoyltransferase Asp/Orn-binding" evidence="7">
    <location>
        <begin position="154"/>
        <end position="368"/>
    </location>
</feature>
<sequence length="373" mass="42454">MAISLKGRNFFALEDFTPEEIRYLLDLAIRLKKESREHIKHQDYIGEDFLLLFEMNSTRTRCAFETSANDLGMGTTFLSNSHFGNTETIKDSMRVFSEMYSAIGYRGAKHSTLLEMAKDSAVPIINGYTDHQHPTQMLADAMTLDEVWGRENYKGKTLCFIGRGGAVNSFSYGVMCAMLGMNFTYITSYMEMDEALEGLTAAEKATFRKFVPEGVVSPNWDTKMDARKRKIVEDLFAKYSPQCKFIETDDINAIKGVDVITTENWGFFTDPVETWLPGIVRFRPYQVNRELLERTENPDCIVIHMLPSTHNMDHASGQKLLSVIEDPDLREFLKGGMEVTDEVFEQNAAYIFQEAGNRKHTIKAVIKAVLGER</sequence>
<dbReference type="Gene3D" id="3.40.50.1370">
    <property type="entry name" value="Aspartate/ornithine carbamoyltransferase"/>
    <property type="match status" value="2"/>
</dbReference>
<evidence type="ECO:0000256" key="2">
    <source>
        <dbReference type="ARBA" id="ARBA00007805"/>
    </source>
</evidence>
<dbReference type="GO" id="GO:0016597">
    <property type="term" value="F:amino acid binding"/>
    <property type="evidence" value="ECO:0007669"/>
    <property type="project" value="InterPro"/>
</dbReference>
<dbReference type="PANTHER" id="PTHR45753">
    <property type="entry name" value="ORNITHINE CARBAMOYLTRANSFERASE, MITOCHONDRIAL"/>
    <property type="match status" value="1"/>
</dbReference>
<evidence type="ECO:0000259" key="7">
    <source>
        <dbReference type="Pfam" id="PF00185"/>
    </source>
</evidence>
<evidence type="ECO:0000313" key="10">
    <source>
        <dbReference type="Proteomes" id="UP000037392"/>
    </source>
</evidence>
<accession>A0A0J9C0T1</accession>
<evidence type="ECO:0000259" key="8">
    <source>
        <dbReference type="Pfam" id="PF02729"/>
    </source>
</evidence>
<dbReference type="InterPro" id="IPR036901">
    <property type="entry name" value="Asp/Orn_carbamoylTrfase_sf"/>
</dbReference>
<dbReference type="PRINTS" id="PR00102">
    <property type="entry name" value="OTCASE"/>
</dbReference>
<dbReference type="InterPro" id="IPR006131">
    <property type="entry name" value="Asp_carbamoyltransf_Asp/Orn-bd"/>
</dbReference>